<dbReference type="Pfam" id="PF01073">
    <property type="entry name" value="3Beta_HSD"/>
    <property type="match status" value="1"/>
</dbReference>
<dbReference type="GO" id="GO:0006694">
    <property type="term" value="P:steroid biosynthetic process"/>
    <property type="evidence" value="ECO:0007669"/>
    <property type="project" value="InterPro"/>
</dbReference>
<evidence type="ECO:0000313" key="5">
    <source>
        <dbReference type="Proteomes" id="UP000759537"/>
    </source>
</evidence>
<dbReference type="InterPro" id="IPR050425">
    <property type="entry name" value="NAD(P)_dehydrat-like"/>
</dbReference>
<name>A0A9P5JUW9_9AGAM</name>
<protein>
    <submittedName>
        <fullName evidence="4">D-lactaldehyde dehydrogenase</fullName>
    </submittedName>
</protein>
<gene>
    <name evidence="4" type="ORF">DFH94DRAFT_395814</name>
</gene>
<dbReference type="Proteomes" id="UP000759537">
    <property type="component" value="Unassembled WGS sequence"/>
</dbReference>
<proteinExistence type="inferred from homology"/>
<evidence type="ECO:0000256" key="2">
    <source>
        <dbReference type="ARBA" id="ARBA00023445"/>
    </source>
</evidence>
<comment type="similarity">
    <text evidence="2">Belongs to the NAD(P)-dependent epimerase/dehydratase family. Dihydroflavonol-4-reductase subfamily.</text>
</comment>
<reference evidence="4" key="2">
    <citation type="journal article" date="2020" name="Nat. Commun.">
        <title>Large-scale genome sequencing of mycorrhizal fungi provides insights into the early evolution of symbiotic traits.</title>
        <authorList>
            <person name="Miyauchi S."/>
            <person name="Kiss E."/>
            <person name="Kuo A."/>
            <person name="Drula E."/>
            <person name="Kohler A."/>
            <person name="Sanchez-Garcia M."/>
            <person name="Morin E."/>
            <person name="Andreopoulos B."/>
            <person name="Barry K.W."/>
            <person name="Bonito G."/>
            <person name="Buee M."/>
            <person name="Carver A."/>
            <person name="Chen C."/>
            <person name="Cichocki N."/>
            <person name="Clum A."/>
            <person name="Culley D."/>
            <person name="Crous P.W."/>
            <person name="Fauchery L."/>
            <person name="Girlanda M."/>
            <person name="Hayes R.D."/>
            <person name="Keri Z."/>
            <person name="LaButti K."/>
            <person name="Lipzen A."/>
            <person name="Lombard V."/>
            <person name="Magnuson J."/>
            <person name="Maillard F."/>
            <person name="Murat C."/>
            <person name="Nolan M."/>
            <person name="Ohm R.A."/>
            <person name="Pangilinan J."/>
            <person name="Pereira M.F."/>
            <person name="Perotto S."/>
            <person name="Peter M."/>
            <person name="Pfister S."/>
            <person name="Riley R."/>
            <person name="Sitrit Y."/>
            <person name="Stielow J.B."/>
            <person name="Szollosi G."/>
            <person name="Zifcakova L."/>
            <person name="Stursova M."/>
            <person name="Spatafora J.W."/>
            <person name="Tedersoo L."/>
            <person name="Vaario L.M."/>
            <person name="Yamada A."/>
            <person name="Yan M."/>
            <person name="Wang P."/>
            <person name="Xu J."/>
            <person name="Bruns T."/>
            <person name="Baldrian P."/>
            <person name="Vilgalys R."/>
            <person name="Dunand C."/>
            <person name="Henrissat B."/>
            <person name="Grigoriev I.V."/>
            <person name="Hibbett D."/>
            <person name="Nagy L.G."/>
            <person name="Martin F.M."/>
        </authorList>
    </citation>
    <scope>NUCLEOTIDE SEQUENCE</scope>
    <source>
        <strain evidence="4">Prilba</strain>
    </source>
</reference>
<dbReference type="EMBL" id="WHVB01000055">
    <property type="protein sequence ID" value="KAF8464536.1"/>
    <property type="molecule type" value="Genomic_DNA"/>
</dbReference>
<dbReference type="PANTHER" id="PTHR10366">
    <property type="entry name" value="NAD DEPENDENT EPIMERASE/DEHYDRATASE"/>
    <property type="match status" value="1"/>
</dbReference>
<dbReference type="AlphaFoldDB" id="A0A9P5JUW9"/>
<dbReference type="SUPFAM" id="SSF51735">
    <property type="entry name" value="NAD(P)-binding Rossmann-fold domains"/>
    <property type="match status" value="1"/>
</dbReference>
<keyword evidence="1" id="KW-0560">Oxidoreductase</keyword>
<dbReference type="InterPro" id="IPR036291">
    <property type="entry name" value="NAD(P)-bd_dom_sf"/>
</dbReference>
<dbReference type="Gene3D" id="3.40.50.720">
    <property type="entry name" value="NAD(P)-binding Rossmann-like Domain"/>
    <property type="match status" value="1"/>
</dbReference>
<accession>A0A9P5JUW9</accession>
<comment type="caution">
    <text evidence="4">The sequence shown here is derived from an EMBL/GenBank/DDBJ whole genome shotgun (WGS) entry which is preliminary data.</text>
</comment>
<dbReference type="OrthoDB" id="2735536at2759"/>
<evidence type="ECO:0000259" key="3">
    <source>
        <dbReference type="Pfam" id="PF01073"/>
    </source>
</evidence>
<evidence type="ECO:0000256" key="1">
    <source>
        <dbReference type="ARBA" id="ARBA00023002"/>
    </source>
</evidence>
<keyword evidence="5" id="KW-1185">Reference proteome</keyword>
<feature type="domain" description="3-beta hydroxysteroid dehydrogenase/isomerase" evidence="3">
    <location>
        <begin position="11"/>
        <end position="278"/>
    </location>
</feature>
<reference evidence="4" key="1">
    <citation type="submission" date="2019-10" db="EMBL/GenBank/DDBJ databases">
        <authorList>
            <consortium name="DOE Joint Genome Institute"/>
            <person name="Kuo A."/>
            <person name="Miyauchi S."/>
            <person name="Kiss E."/>
            <person name="Drula E."/>
            <person name="Kohler A."/>
            <person name="Sanchez-Garcia M."/>
            <person name="Andreopoulos B."/>
            <person name="Barry K.W."/>
            <person name="Bonito G."/>
            <person name="Buee M."/>
            <person name="Carver A."/>
            <person name="Chen C."/>
            <person name="Cichocki N."/>
            <person name="Clum A."/>
            <person name="Culley D."/>
            <person name="Crous P.W."/>
            <person name="Fauchery L."/>
            <person name="Girlanda M."/>
            <person name="Hayes R."/>
            <person name="Keri Z."/>
            <person name="LaButti K."/>
            <person name="Lipzen A."/>
            <person name="Lombard V."/>
            <person name="Magnuson J."/>
            <person name="Maillard F."/>
            <person name="Morin E."/>
            <person name="Murat C."/>
            <person name="Nolan M."/>
            <person name="Ohm R."/>
            <person name="Pangilinan J."/>
            <person name="Pereira M."/>
            <person name="Perotto S."/>
            <person name="Peter M."/>
            <person name="Riley R."/>
            <person name="Sitrit Y."/>
            <person name="Stielow B."/>
            <person name="Szollosi G."/>
            <person name="Zifcakova L."/>
            <person name="Stursova M."/>
            <person name="Spatafora J.W."/>
            <person name="Tedersoo L."/>
            <person name="Vaario L.-M."/>
            <person name="Yamada A."/>
            <person name="Yan M."/>
            <person name="Wang P."/>
            <person name="Xu J."/>
            <person name="Bruns T."/>
            <person name="Baldrian P."/>
            <person name="Vilgalys R."/>
            <person name="Henrissat B."/>
            <person name="Grigoriev I.V."/>
            <person name="Hibbett D."/>
            <person name="Nagy L.G."/>
            <person name="Martin F.M."/>
        </authorList>
    </citation>
    <scope>NUCLEOTIDE SEQUENCE</scope>
    <source>
        <strain evidence="4">Prilba</strain>
    </source>
</reference>
<dbReference type="PANTHER" id="PTHR10366:SF564">
    <property type="entry name" value="STEROL-4-ALPHA-CARBOXYLATE 3-DEHYDROGENASE, DECARBOXYLATING"/>
    <property type="match status" value="1"/>
</dbReference>
<dbReference type="InterPro" id="IPR002225">
    <property type="entry name" value="3Beta_OHSteriod_DH/Estase"/>
</dbReference>
<organism evidence="4 5">
    <name type="scientific">Russula ochroleuca</name>
    <dbReference type="NCBI Taxonomy" id="152965"/>
    <lineage>
        <taxon>Eukaryota</taxon>
        <taxon>Fungi</taxon>
        <taxon>Dikarya</taxon>
        <taxon>Basidiomycota</taxon>
        <taxon>Agaricomycotina</taxon>
        <taxon>Agaricomycetes</taxon>
        <taxon>Russulales</taxon>
        <taxon>Russulaceae</taxon>
        <taxon>Russula</taxon>
    </lineage>
</organism>
<evidence type="ECO:0000313" key="4">
    <source>
        <dbReference type="EMBL" id="KAF8464536.1"/>
    </source>
</evidence>
<dbReference type="GO" id="GO:0016616">
    <property type="term" value="F:oxidoreductase activity, acting on the CH-OH group of donors, NAD or NADP as acceptor"/>
    <property type="evidence" value="ECO:0007669"/>
    <property type="project" value="InterPro"/>
</dbReference>
<sequence>MVAISPPAKVLVTGANGYLATWVVKKYLEAGYSVRGTVRSLSKSAFLVDKFANYGDRFELVVVEDITKDGAFDEAVRGVDVIAHTASPFHYRSNNPDDLIIPAVRGTTSILNSALKHGSNVKRVVLTSSVVAIFDLTSLPRIFNESDWNDASVEAVKTKGSAVSPYTIYQASKTLAEKAAWQFVAAHKSEISWDLVAINPPWIFGPSLSPAPTVDDINTSQREIYDTLTGARTGAQLRGEGTWVHVAVVAEAHVRATHAVAAGGQRILVTSGPFFYQDFLDLAAELGIPNVSRGEPGSTKGLPFAITLETKKAEEVLGLMPATPLKDVLAESVEDFKARGYAGFTA</sequence>
<dbReference type="CDD" id="cd05227">
    <property type="entry name" value="AR_SDR_e"/>
    <property type="match status" value="1"/>
</dbReference>